<dbReference type="OrthoDB" id="5297205at2"/>
<dbReference type="UniPathway" id="UPA00204"/>
<accession>A0A4R6TXM1</accession>
<evidence type="ECO:0000256" key="6">
    <source>
        <dbReference type="ARBA" id="ARBA00023145"/>
    </source>
</evidence>
<dbReference type="InterPro" id="IPR043138">
    <property type="entry name" value="GGT_lsub"/>
</dbReference>
<dbReference type="AlphaFoldDB" id="A0A4R6TXM1"/>
<keyword evidence="12" id="KW-0732">Signal</keyword>
<comment type="catalytic activity">
    <reaction evidence="2 11">
        <text>glutathione + H2O = L-cysteinylglycine + L-glutamate</text>
        <dbReference type="Rhea" id="RHEA:28807"/>
        <dbReference type="ChEBI" id="CHEBI:15377"/>
        <dbReference type="ChEBI" id="CHEBI:29985"/>
        <dbReference type="ChEBI" id="CHEBI:57925"/>
        <dbReference type="ChEBI" id="CHEBI:61694"/>
        <dbReference type="EC" id="3.4.19.13"/>
    </reaction>
</comment>
<evidence type="ECO:0000256" key="9">
    <source>
        <dbReference type="PIRSR" id="PIRSR600101-1"/>
    </source>
</evidence>
<dbReference type="InterPro" id="IPR043137">
    <property type="entry name" value="GGT_ssub_C"/>
</dbReference>
<dbReference type="GO" id="GO:0006750">
    <property type="term" value="P:glutathione biosynthetic process"/>
    <property type="evidence" value="ECO:0007669"/>
    <property type="project" value="UniProtKB-KW"/>
</dbReference>
<evidence type="ECO:0000256" key="7">
    <source>
        <dbReference type="ARBA" id="ARBA00023315"/>
    </source>
</evidence>
<feature type="binding site" evidence="10">
    <location>
        <position position="441"/>
    </location>
    <ligand>
        <name>L-glutamate</name>
        <dbReference type="ChEBI" id="CHEBI:29985"/>
    </ligand>
</feature>
<dbReference type="Proteomes" id="UP000294575">
    <property type="component" value="Unassembled WGS sequence"/>
</dbReference>
<proteinExistence type="inferred from homology"/>
<evidence type="ECO:0000313" key="14">
    <source>
        <dbReference type="Proteomes" id="UP000294575"/>
    </source>
</evidence>
<comment type="pathway">
    <text evidence="11">Sulfur metabolism; glutathione metabolism.</text>
</comment>
<dbReference type="RefSeq" id="WP_101497289.1">
    <property type="nucleotide sequence ID" value="NZ_LNJZ01000008.1"/>
</dbReference>
<keyword evidence="6 11" id="KW-0865">Zymogen</keyword>
<feature type="binding site" evidence="10">
    <location>
        <position position="492"/>
    </location>
    <ligand>
        <name>L-glutamate</name>
        <dbReference type="ChEBI" id="CHEBI:29985"/>
    </ligand>
</feature>
<feature type="binding site" evidence="10">
    <location>
        <position position="123"/>
    </location>
    <ligand>
        <name>L-glutamate</name>
        <dbReference type="ChEBI" id="CHEBI:29985"/>
    </ligand>
</feature>
<keyword evidence="5 11" id="KW-0378">Hydrolase</keyword>
<evidence type="ECO:0000256" key="10">
    <source>
        <dbReference type="PIRSR" id="PIRSR600101-2"/>
    </source>
</evidence>
<comment type="subunit">
    <text evidence="11">This enzyme consists of two polypeptide chains, which are synthesized in precursor form from a single polypeptide.</text>
</comment>
<keyword evidence="14" id="KW-1185">Reference proteome</keyword>
<comment type="catalytic activity">
    <reaction evidence="8 11">
        <text>an N-terminal (5-L-glutamyl)-[peptide] + an alpha-amino acid = 5-L-glutamyl amino acid + an N-terminal L-alpha-aminoacyl-[peptide]</text>
        <dbReference type="Rhea" id="RHEA:23904"/>
        <dbReference type="Rhea" id="RHEA-COMP:9780"/>
        <dbReference type="Rhea" id="RHEA-COMP:9795"/>
        <dbReference type="ChEBI" id="CHEBI:77644"/>
        <dbReference type="ChEBI" id="CHEBI:78597"/>
        <dbReference type="ChEBI" id="CHEBI:78599"/>
        <dbReference type="ChEBI" id="CHEBI:78608"/>
        <dbReference type="EC" id="2.3.2.2"/>
    </reaction>
</comment>
<evidence type="ECO:0000256" key="2">
    <source>
        <dbReference type="ARBA" id="ARBA00001089"/>
    </source>
</evidence>
<evidence type="ECO:0000256" key="5">
    <source>
        <dbReference type="ARBA" id="ARBA00022801"/>
    </source>
</evidence>
<dbReference type="Gene3D" id="1.10.246.130">
    <property type="match status" value="1"/>
</dbReference>
<dbReference type="FunFam" id="3.60.20.40:FF:000003">
    <property type="entry name" value="Gamma-glutamyltranspeptidase"/>
    <property type="match status" value="1"/>
</dbReference>
<evidence type="ECO:0000256" key="4">
    <source>
        <dbReference type="ARBA" id="ARBA00022679"/>
    </source>
</evidence>
<feature type="active site" description="Nucleophile" evidence="9">
    <location>
        <position position="399"/>
    </location>
</feature>
<comment type="PTM">
    <text evidence="11">Cleaved by autocatalysis into a large and a small subunit.</text>
</comment>
<evidence type="ECO:0000256" key="1">
    <source>
        <dbReference type="ARBA" id="ARBA00001049"/>
    </source>
</evidence>
<dbReference type="InterPro" id="IPR051792">
    <property type="entry name" value="GGT_bact"/>
</dbReference>
<dbReference type="InterPro" id="IPR029055">
    <property type="entry name" value="Ntn_hydrolases_N"/>
</dbReference>
<dbReference type="NCBIfam" id="TIGR00066">
    <property type="entry name" value="g_glut_trans"/>
    <property type="match status" value="1"/>
</dbReference>
<feature type="signal peptide" evidence="12">
    <location>
        <begin position="1"/>
        <end position="24"/>
    </location>
</feature>
<keyword evidence="7 11" id="KW-0012">Acyltransferase</keyword>
<evidence type="ECO:0000313" key="13">
    <source>
        <dbReference type="EMBL" id="TDQ34255.1"/>
    </source>
</evidence>
<protein>
    <recommendedName>
        <fullName evidence="11">Glutathione hydrolase proenzyme</fullName>
        <ecNumber evidence="11">2.3.2.2</ecNumber>
        <ecNumber evidence="11">3.4.19.13</ecNumber>
    </recommendedName>
    <component>
        <recommendedName>
            <fullName evidence="11">Glutathione hydrolase large chain</fullName>
        </recommendedName>
    </component>
    <component>
        <recommendedName>
            <fullName evidence="11">Glutathione hydrolase small chain</fullName>
        </recommendedName>
    </component>
</protein>
<dbReference type="EMBL" id="SNYK01000019">
    <property type="protein sequence ID" value="TDQ34255.1"/>
    <property type="molecule type" value="Genomic_DNA"/>
</dbReference>
<gene>
    <name evidence="13" type="ORF">DFQ45_1191</name>
</gene>
<keyword evidence="11" id="KW-0317">Glutathione biosynthesis</keyword>
<comment type="catalytic activity">
    <reaction evidence="1 11">
        <text>an S-substituted glutathione + H2O = an S-substituted L-cysteinylglycine + L-glutamate</text>
        <dbReference type="Rhea" id="RHEA:59468"/>
        <dbReference type="ChEBI" id="CHEBI:15377"/>
        <dbReference type="ChEBI" id="CHEBI:29985"/>
        <dbReference type="ChEBI" id="CHEBI:90779"/>
        <dbReference type="ChEBI" id="CHEBI:143103"/>
        <dbReference type="EC" id="3.4.19.13"/>
    </reaction>
</comment>
<dbReference type="PRINTS" id="PR01210">
    <property type="entry name" value="GGTRANSPTASE"/>
</dbReference>
<feature type="binding site" evidence="10">
    <location>
        <begin position="470"/>
        <end position="471"/>
    </location>
    <ligand>
        <name>L-glutamate</name>
        <dbReference type="ChEBI" id="CHEBI:29985"/>
    </ligand>
</feature>
<dbReference type="GO" id="GO:0006751">
    <property type="term" value="P:glutathione catabolic process"/>
    <property type="evidence" value="ECO:0007669"/>
    <property type="project" value="UniProtKB-UniRule"/>
</dbReference>
<comment type="caution">
    <text evidence="13">The sequence shown here is derived from an EMBL/GenBank/DDBJ whole genome shotgun (WGS) entry which is preliminary data.</text>
</comment>
<evidence type="ECO:0000256" key="8">
    <source>
        <dbReference type="ARBA" id="ARBA00047417"/>
    </source>
</evidence>
<evidence type="ECO:0000256" key="3">
    <source>
        <dbReference type="ARBA" id="ARBA00009381"/>
    </source>
</evidence>
<name>A0A4R6TXM1_9GAMM</name>
<sequence>MKICKQGLLYGALFTAIFSVSIQAREAAPVVPSATELAARHYDYELDVFHPVQSRNGMVASEHRLASEVGLQILQKGGNAVDAAVAMGFALAVTLPNAGNLGGGGFMLLHDAKTGNNHALDFRETAPAAAHRNLYLDEQGNVIEGESIYSHRSIGVPGSVAGLEHALHNWGSMSLKEVIRPAIRLANKGFPVSHTLAKMLSVQQEQLGQWPATREIFFRDGRPLRAGEQLVQKDLARSLKLIARQGGKAFYEGKIGEAIVEEMQRHGGLISMQDLANYRAIERTPVSGDYRGFEVVSMPPPSSGGIHLLQILNILEHFPLHEQGATSAESVRLIAEAAKLAYADRSEFLGDPDFVRVPQQGLISKTYAAQLAASIKPGAVRDAASIGPGNPADHESDQTTHFSVVDGQGNMVGVTYTLNLNFGSGIVAEGTGILLNNEMDDFSAKPGVANAYGLVGGDANAIEGGKRPLSSMMPTMVLRDGKPWLVTGSPGGARIITTVLQTLINAMDFGMNPAENAGTPRMHHQWQPDVLRIEKGFSPDTLQLLEQLGYQIELRAAMGKTQTIQIEHDGLHGYSDPRNPDGATLGY</sequence>
<dbReference type="GO" id="GO:0036374">
    <property type="term" value="F:glutathione hydrolase activity"/>
    <property type="evidence" value="ECO:0007669"/>
    <property type="project" value="UniProtKB-UniRule"/>
</dbReference>
<dbReference type="Pfam" id="PF01019">
    <property type="entry name" value="G_glu_transpept"/>
    <property type="match status" value="1"/>
</dbReference>
<dbReference type="EC" id="2.3.2.2" evidence="11"/>
<feature type="binding site" evidence="10">
    <location>
        <begin position="417"/>
        <end position="419"/>
    </location>
    <ligand>
        <name>L-glutamate</name>
        <dbReference type="ChEBI" id="CHEBI:29985"/>
    </ligand>
</feature>
<evidence type="ECO:0000256" key="11">
    <source>
        <dbReference type="RuleBase" id="RU368036"/>
    </source>
</evidence>
<feature type="chain" id="PRO_5020581300" description="Glutathione hydrolase proenzyme" evidence="12">
    <location>
        <begin position="25"/>
        <end position="587"/>
    </location>
</feature>
<dbReference type="GO" id="GO:0103068">
    <property type="term" value="F:leukotriene C4 gamma-glutamyl transferase activity"/>
    <property type="evidence" value="ECO:0007669"/>
    <property type="project" value="UniProtKB-EC"/>
</dbReference>
<reference evidence="13 14" key="1">
    <citation type="submission" date="2019-03" db="EMBL/GenBank/DDBJ databases">
        <title>Genomic Encyclopedia of Type Strains, Phase IV (KMG-IV): sequencing the most valuable type-strain genomes for metagenomic binning, comparative biology and taxonomic classification.</title>
        <authorList>
            <person name="Goeker M."/>
        </authorList>
    </citation>
    <scope>NUCLEOTIDE SEQUENCE [LARGE SCALE GENOMIC DNA]</scope>
    <source>
        <strain evidence="13 14">DSM 28679</strain>
    </source>
</reference>
<dbReference type="Gene3D" id="3.60.20.40">
    <property type="match status" value="1"/>
</dbReference>
<dbReference type="PANTHER" id="PTHR43199:SF1">
    <property type="entry name" value="GLUTATHIONE HYDROLASE PROENZYME"/>
    <property type="match status" value="1"/>
</dbReference>
<evidence type="ECO:0000256" key="12">
    <source>
        <dbReference type="SAM" id="SignalP"/>
    </source>
</evidence>
<keyword evidence="4 11" id="KW-0808">Transferase</keyword>
<dbReference type="PANTHER" id="PTHR43199">
    <property type="entry name" value="GLUTATHIONE HYDROLASE"/>
    <property type="match status" value="1"/>
</dbReference>
<dbReference type="SUPFAM" id="SSF56235">
    <property type="entry name" value="N-terminal nucleophile aminohydrolases (Ntn hydrolases)"/>
    <property type="match status" value="1"/>
</dbReference>
<dbReference type="EC" id="3.4.19.13" evidence="11"/>
<comment type="similarity">
    <text evidence="3 11">Belongs to the gamma-glutamyltransferase family.</text>
</comment>
<dbReference type="InterPro" id="IPR000101">
    <property type="entry name" value="GGT_peptidase"/>
</dbReference>
<organism evidence="13 14">
    <name type="scientific">Thiopseudomonas denitrificans</name>
    <dbReference type="NCBI Taxonomy" id="1501432"/>
    <lineage>
        <taxon>Bacteria</taxon>
        <taxon>Pseudomonadati</taxon>
        <taxon>Pseudomonadota</taxon>
        <taxon>Gammaproteobacteria</taxon>
        <taxon>Pseudomonadales</taxon>
        <taxon>Pseudomonadaceae</taxon>
        <taxon>Thiopseudomonas</taxon>
    </lineage>
</organism>